<feature type="transmembrane region" description="Helical" evidence="2">
    <location>
        <begin position="12"/>
        <end position="32"/>
    </location>
</feature>
<evidence type="ECO:0000256" key="2">
    <source>
        <dbReference type="SAM" id="Phobius"/>
    </source>
</evidence>
<evidence type="ECO:0000256" key="1">
    <source>
        <dbReference type="SAM" id="MobiDB-lite"/>
    </source>
</evidence>
<comment type="caution">
    <text evidence="3">The sequence shown here is derived from an EMBL/GenBank/DDBJ whole genome shotgun (WGS) entry which is preliminary data.</text>
</comment>
<feature type="compositionally biased region" description="Basic and acidic residues" evidence="1">
    <location>
        <begin position="140"/>
        <end position="160"/>
    </location>
</feature>
<feature type="region of interest" description="Disordered" evidence="1">
    <location>
        <begin position="139"/>
        <end position="173"/>
    </location>
</feature>
<evidence type="ECO:0008006" key="5">
    <source>
        <dbReference type="Google" id="ProtNLM"/>
    </source>
</evidence>
<protein>
    <recommendedName>
        <fullName evidence="5">DUF3592 domain-containing protein</fullName>
    </recommendedName>
</protein>
<sequence length="173" mass="18524">MSPTVLRRVQLGLISLGVVITIMMAIMVAGTYRNDVLINEDEATAVAEVVSATPTKATVNFSTPDGMFHSPRLGVFYPGRLAEGQRISIEYSRASPELVRVAGRNASLAIVPALSVLVYSYLVIGALMVLFAEVSRRRRSEAELDPAGRRGGADLDEGRSSEVSPEVTATKTS</sequence>
<keyword evidence="2" id="KW-0472">Membrane</keyword>
<keyword evidence="2" id="KW-0812">Transmembrane</keyword>
<gene>
    <name evidence="3" type="ORF">O4213_17315</name>
</gene>
<accession>A0ABT4N1C2</accession>
<evidence type="ECO:0000313" key="3">
    <source>
        <dbReference type="EMBL" id="MCZ4551752.1"/>
    </source>
</evidence>
<feature type="transmembrane region" description="Helical" evidence="2">
    <location>
        <begin position="106"/>
        <end position="131"/>
    </location>
</feature>
<evidence type="ECO:0000313" key="4">
    <source>
        <dbReference type="Proteomes" id="UP001067235"/>
    </source>
</evidence>
<dbReference type="EMBL" id="JAPWIE010000005">
    <property type="protein sequence ID" value="MCZ4551752.1"/>
    <property type="molecule type" value="Genomic_DNA"/>
</dbReference>
<dbReference type="RefSeq" id="WP_301572658.1">
    <property type="nucleotide sequence ID" value="NZ_JAPWIE010000005.1"/>
</dbReference>
<reference evidence="3" key="1">
    <citation type="submission" date="2022-12" db="EMBL/GenBank/DDBJ databases">
        <authorList>
            <person name="Krivoruchko A.V."/>
            <person name="Elkin A."/>
        </authorList>
    </citation>
    <scope>NUCLEOTIDE SEQUENCE</scope>
    <source>
        <strain evidence="3">IEGM 1388</strain>
    </source>
</reference>
<feature type="compositionally biased region" description="Polar residues" evidence="1">
    <location>
        <begin position="161"/>
        <end position="173"/>
    </location>
</feature>
<keyword evidence="4" id="KW-1185">Reference proteome</keyword>
<keyword evidence="2" id="KW-1133">Transmembrane helix</keyword>
<proteinExistence type="predicted"/>
<organism evidence="3 4">
    <name type="scientific">Gordonia rubripertincta</name>
    <name type="common">Rhodococcus corallinus</name>
    <dbReference type="NCBI Taxonomy" id="36822"/>
    <lineage>
        <taxon>Bacteria</taxon>
        <taxon>Bacillati</taxon>
        <taxon>Actinomycetota</taxon>
        <taxon>Actinomycetes</taxon>
        <taxon>Mycobacteriales</taxon>
        <taxon>Gordoniaceae</taxon>
        <taxon>Gordonia</taxon>
    </lineage>
</organism>
<dbReference type="Proteomes" id="UP001067235">
    <property type="component" value="Unassembled WGS sequence"/>
</dbReference>
<name>A0ABT4N1C2_GORRU</name>